<gene>
    <name evidence="3" type="ORF">SDRG_08591</name>
</gene>
<dbReference type="VEuPathDB" id="FungiDB:SDRG_08591"/>
<dbReference type="RefSeq" id="XP_008612706.1">
    <property type="nucleotide sequence ID" value="XM_008614484.1"/>
</dbReference>
<dbReference type="STRING" id="1156394.T0QGQ0"/>
<evidence type="ECO:0000256" key="1">
    <source>
        <dbReference type="SAM" id="Coils"/>
    </source>
</evidence>
<organism evidence="3 4">
    <name type="scientific">Saprolegnia diclina (strain VS20)</name>
    <dbReference type="NCBI Taxonomy" id="1156394"/>
    <lineage>
        <taxon>Eukaryota</taxon>
        <taxon>Sar</taxon>
        <taxon>Stramenopiles</taxon>
        <taxon>Oomycota</taxon>
        <taxon>Saprolegniomycetes</taxon>
        <taxon>Saprolegniales</taxon>
        <taxon>Saprolegniaceae</taxon>
        <taxon>Saprolegnia</taxon>
    </lineage>
</organism>
<dbReference type="GeneID" id="19949318"/>
<dbReference type="Gene3D" id="3.30.710.10">
    <property type="entry name" value="Potassium Channel Kv1.1, Chain A"/>
    <property type="match status" value="1"/>
</dbReference>
<dbReference type="OrthoDB" id="2414723at2759"/>
<keyword evidence="4" id="KW-1185">Reference proteome</keyword>
<dbReference type="PANTHER" id="PTHR14499:SF136">
    <property type="entry name" value="GH08630P"/>
    <property type="match status" value="1"/>
</dbReference>
<dbReference type="PANTHER" id="PTHR14499">
    <property type="entry name" value="POTASSIUM CHANNEL TETRAMERIZATION DOMAIN-CONTAINING"/>
    <property type="match status" value="1"/>
</dbReference>
<dbReference type="Proteomes" id="UP000030762">
    <property type="component" value="Unassembled WGS sequence"/>
</dbReference>
<evidence type="ECO:0000313" key="3">
    <source>
        <dbReference type="EMBL" id="EQC33911.1"/>
    </source>
</evidence>
<dbReference type="AlphaFoldDB" id="T0QGQ0"/>
<evidence type="ECO:0000259" key="2">
    <source>
        <dbReference type="PROSITE" id="PS50097"/>
    </source>
</evidence>
<reference evidence="3 4" key="1">
    <citation type="submission" date="2012-04" db="EMBL/GenBank/DDBJ databases">
        <title>The Genome Sequence of Saprolegnia declina VS20.</title>
        <authorList>
            <consortium name="The Broad Institute Genome Sequencing Platform"/>
            <person name="Russ C."/>
            <person name="Nusbaum C."/>
            <person name="Tyler B."/>
            <person name="van West P."/>
            <person name="Dieguez-Uribeondo J."/>
            <person name="de Bruijn I."/>
            <person name="Tripathy S."/>
            <person name="Jiang R."/>
            <person name="Young S.K."/>
            <person name="Zeng Q."/>
            <person name="Gargeya S."/>
            <person name="Fitzgerald M."/>
            <person name="Haas B."/>
            <person name="Abouelleil A."/>
            <person name="Alvarado L."/>
            <person name="Arachchi H.M."/>
            <person name="Berlin A."/>
            <person name="Chapman S.B."/>
            <person name="Goldberg J."/>
            <person name="Griggs A."/>
            <person name="Gujja S."/>
            <person name="Hansen M."/>
            <person name="Howarth C."/>
            <person name="Imamovic A."/>
            <person name="Larimer J."/>
            <person name="McCowen C."/>
            <person name="Montmayeur A."/>
            <person name="Murphy C."/>
            <person name="Neiman D."/>
            <person name="Pearson M."/>
            <person name="Priest M."/>
            <person name="Roberts A."/>
            <person name="Saif S."/>
            <person name="Shea T."/>
            <person name="Sisk P."/>
            <person name="Sykes S."/>
            <person name="Wortman J."/>
            <person name="Nusbaum C."/>
            <person name="Birren B."/>
        </authorList>
    </citation>
    <scope>NUCLEOTIDE SEQUENCE [LARGE SCALE GENOMIC DNA]</scope>
    <source>
        <strain evidence="3 4">VS20</strain>
    </source>
</reference>
<dbReference type="eggNOG" id="KOG2715">
    <property type="taxonomic scope" value="Eukaryota"/>
</dbReference>
<proteinExistence type="predicted"/>
<dbReference type="PROSITE" id="PS50097">
    <property type="entry name" value="BTB"/>
    <property type="match status" value="1"/>
</dbReference>
<accession>T0QGQ0</accession>
<dbReference type="InterPro" id="IPR043136">
    <property type="entry name" value="B30.2/SPRY_sf"/>
</dbReference>
<dbReference type="SUPFAM" id="SSF54695">
    <property type="entry name" value="POZ domain"/>
    <property type="match status" value="1"/>
</dbReference>
<dbReference type="InterPro" id="IPR011333">
    <property type="entry name" value="SKP1/BTB/POZ_sf"/>
</dbReference>
<dbReference type="Pfam" id="PF02214">
    <property type="entry name" value="BTB_2"/>
    <property type="match status" value="1"/>
</dbReference>
<dbReference type="InParanoid" id="T0QGQ0"/>
<protein>
    <recommendedName>
        <fullName evidence="2">BTB domain-containing protein</fullName>
    </recommendedName>
</protein>
<keyword evidence="1" id="KW-0175">Coiled coil</keyword>
<evidence type="ECO:0000313" key="4">
    <source>
        <dbReference type="Proteomes" id="UP000030762"/>
    </source>
</evidence>
<feature type="domain" description="BTB" evidence="2">
    <location>
        <begin position="104"/>
        <end position="173"/>
    </location>
</feature>
<feature type="coiled-coil region" evidence="1">
    <location>
        <begin position="15"/>
        <end position="50"/>
    </location>
</feature>
<dbReference type="EMBL" id="JH767157">
    <property type="protein sequence ID" value="EQC33911.1"/>
    <property type="molecule type" value="Genomic_DNA"/>
</dbReference>
<name>T0QGQ0_SAPDV</name>
<sequence>MMQPEPTPAGPTTALRQLRERHANEEAYLREAQARKLAEFQARLADELAELRAAHAAELDVLFTSLHDAANRLEAETSLLHERKRQWGVVEQRVEESLEKLSSSVIKLNVGGRIFAVPKETLLRFEGSYFHAMLSNEHWKPDLDNDAYFIDADPTLFEYVMTYLREGDLSCEGLPPLKKQRLMKTLDYLNLDVLQWDAGASIDITDGTILLSEDKRTVSFSLSIADETGFIQATHPVDRVSIQIVSTGNTFDVTPQTHIGLEAFQPDGDVDAAISYNVCSGDVKNLDARMDKIKGQTFQSGDILTISYHRAERAMTFAKNGLDMGICIEDVPDKKYYPYIDTNCDGICLSLAS</sequence>
<dbReference type="CDD" id="cd18316">
    <property type="entry name" value="BTB_POZ_KCTD-like"/>
    <property type="match status" value="1"/>
</dbReference>
<dbReference type="SMART" id="SM00225">
    <property type="entry name" value="BTB"/>
    <property type="match status" value="1"/>
</dbReference>
<dbReference type="OMA" id="NDAYFID"/>
<dbReference type="GO" id="GO:0051260">
    <property type="term" value="P:protein homooligomerization"/>
    <property type="evidence" value="ECO:0007669"/>
    <property type="project" value="InterPro"/>
</dbReference>
<dbReference type="Gene3D" id="2.60.120.920">
    <property type="match status" value="1"/>
</dbReference>
<dbReference type="InterPro" id="IPR003131">
    <property type="entry name" value="T1-type_BTB"/>
</dbReference>
<dbReference type="InterPro" id="IPR000210">
    <property type="entry name" value="BTB/POZ_dom"/>
</dbReference>